<protein>
    <submittedName>
        <fullName evidence="1">Uncharacterized protein</fullName>
    </submittedName>
</protein>
<proteinExistence type="predicted"/>
<dbReference type="Proteomes" id="UP000886191">
    <property type="component" value="Unassembled WGS sequence"/>
</dbReference>
<dbReference type="AlphaFoldDB" id="A0A831QQC7"/>
<name>A0A831QQC7_9FLAO</name>
<dbReference type="EMBL" id="DRGL01000026">
    <property type="protein sequence ID" value="HEA20826.1"/>
    <property type="molecule type" value="Genomic_DNA"/>
</dbReference>
<accession>A0A831QQC7</accession>
<reference evidence="1" key="1">
    <citation type="journal article" date="2020" name="mSystems">
        <title>Genome- and Community-Level Interaction Insights into Carbon Utilization and Element Cycling Functions of Hydrothermarchaeota in Hydrothermal Sediment.</title>
        <authorList>
            <person name="Zhou Z."/>
            <person name="Liu Y."/>
            <person name="Xu W."/>
            <person name="Pan J."/>
            <person name="Luo Z.H."/>
            <person name="Li M."/>
        </authorList>
    </citation>
    <scope>NUCLEOTIDE SEQUENCE [LARGE SCALE GENOMIC DNA]</scope>
    <source>
        <strain evidence="1">HyVt-345</strain>
    </source>
</reference>
<organism evidence="1">
    <name type="scientific">Pricia antarctica</name>
    <dbReference type="NCBI Taxonomy" id="641691"/>
    <lineage>
        <taxon>Bacteria</taxon>
        <taxon>Pseudomonadati</taxon>
        <taxon>Bacteroidota</taxon>
        <taxon>Flavobacteriia</taxon>
        <taxon>Flavobacteriales</taxon>
        <taxon>Flavobacteriaceae</taxon>
        <taxon>Pricia</taxon>
    </lineage>
</organism>
<evidence type="ECO:0000313" key="1">
    <source>
        <dbReference type="EMBL" id="HEA20826.1"/>
    </source>
</evidence>
<sequence>MEMIWNGILSMQIQVGDKKSQMLGFGREYLHIINLWSGSKPLFFDIPPKPAFNRMAIGVFFRRAMFRPVVLVL</sequence>
<comment type="caution">
    <text evidence="1">The sequence shown here is derived from an EMBL/GenBank/DDBJ whole genome shotgun (WGS) entry which is preliminary data.</text>
</comment>
<gene>
    <name evidence="1" type="ORF">ENH87_07900</name>
</gene>